<comment type="caution">
    <text evidence="1">The sequence shown here is derived from an EMBL/GenBank/DDBJ whole genome shotgun (WGS) entry which is preliminary data.</text>
</comment>
<feature type="non-terminal residue" evidence="1">
    <location>
        <position position="381"/>
    </location>
</feature>
<keyword evidence="2" id="KW-1185">Reference proteome</keyword>
<sequence>MEKMEQTSADCNPARMAHTLNALKSYVERAAQQGVAAHEAEAEIWRRVLQLGHQALDLLFHLVGSGDVGETAALPDGQEVRRLEGLHARVYQSVFGRFEVERTVYGSREGQKIEYVPFDTQLQLPESDFSYLLQDWCQGLAVEHAYRRVPETLGRILDVKPPVDSLERMNQKMAQSVREFRESRPAPDPEDEGALCVVSVDGKGIPLRRPSPEVPIEAHDRDQAPKTNRKKMAVVGVVYTIDPFVRTPEEIADSLFRGPSDETPHVKRPEPQHKRLWASLPQDQDGEPISATDETFGWLAQEMARRNPDSHKPTVLLMDGQKSLWETAQRDLPGGEMIEILDLLHATPRIWEAAGLFYLRDSQLAWDFVYDRVLRILRGEV</sequence>
<proteinExistence type="predicted"/>
<evidence type="ECO:0000313" key="2">
    <source>
        <dbReference type="Proteomes" id="UP000019140"/>
    </source>
</evidence>
<reference evidence="1 2" key="1">
    <citation type="journal article" date="2014" name="Nature">
        <title>An environmental bacterial taxon with a large and distinct metabolic repertoire.</title>
        <authorList>
            <person name="Wilson M.C."/>
            <person name="Mori T."/>
            <person name="Ruckert C."/>
            <person name="Uria A.R."/>
            <person name="Helf M.J."/>
            <person name="Takada K."/>
            <person name="Gernert C."/>
            <person name="Steffens U.A."/>
            <person name="Heycke N."/>
            <person name="Schmitt S."/>
            <person name="Rinke C."/>
            <person name="Helfrich E.J."/>
            <person name="Brachmann A.O."/>
            <person name="Gurgui C."/>
            <person name="Wakimoto T."/>
            <person name="Kracht M."/>
            <person name="Crusemann M."/>
            <person name="Hentschel U."/>
            <person name="Abe I."/>
            <person name="Matsunaga S."/>
            <person name="Kalinowski J."/>
            <person name="Takeyama H."/>
            <person name="Piel J."/>
        </authorList>
    </citation>
    <scope>NUCLEOTIDE SEQUENCE [LARGE SCALE GENOMIC DNA]</scope>
    <source>
        <strain evidence="2">TSY2</strain>
    </source>
</reference>
<protein>
    <submittedName>
        <fullName evidence="1">Uncharacterized protein</fullName>
    </submittedName>
</protein>
<evidence type="ECO:0000313" key="1">
    <source>
        <dbReference type="EMBL" id="ETW94925.1"/>
    </source>
</evidence>
<dbReference type="AlphaFoldDB" id="W4LB32"/>
<organism evidence="1 2">
    <name type="scientific">Candidatus Entotheonella gemina</name>
    <dbReference type="NCBI Taxonomy" id="1429439"/>
    <lineage>
        <taxon>Bacteria</taxon>
        <taxon>Pseudomonadati</taxon>
        <taxon>Nitrospinota/Tectimicrobiota group</taxon>
        <taxon>Candidatus Tectimicrobiota</taxon>
        <taxon>Candidatus Entotheonellia</taxon>
        <taxon>Candidatus Entotheonellales</taxon>
        <taxon>Candidatus Entotheonellaceae</taxon>
        <taxon>Candidatus Entotheonella</taxon>
    </lineage>
</organism>
<dbReference type="HOGENOM" id="CLU_726681_0_0_7"/>
<gene>
    <name evidence="1" type="ORF">ETSY2_48925</name>
</gene>
<dbReference type="EMBL" id="AZHX01002384">
    <property type="protein sequence ID" value="ETW94925.1"/>
    <property type="molecule type" value="Genomic_DNA"/>
</dbReference>
<accession>W4LB32</accession>
<dbReference type="Proteomes" id="UP000019140">
    <property type="component" value="Unassembled WGS sequence"/>
</dbReference>
<name>W4LB32_9BACT</name>